<dbReference type="EMBL" id="CP042437">
    <property type="protein sequence ID" value="QEC75390.1"/>
    <property type="molecule type" value="Genomic_DNA"/>
</dbReference>
<dbReference type="InterPro" id="IPR011989">
    <property type="entry name" value="ARM-like"/>
</dbReference>
<dbReference type="Pfam" id="PF13490">
    <property type="entry name" value="zf-HC2"/>
    <property type="match status" value="1"/>
</dbReference>
<organism evidence="4 5">
    <name type="scientific">Mucilaginibacter ginsenosidivorax</name>
    <dbReference type="NCBI Taxonomy" id="862126"/>
    <lineage>
        <taxon>Bacteria</taxon>
        <taxon>Pseudomonadati</taxon>
        <taxon>Bacteroidota</taxon>
        <taxon>Sphingobacteriia</taxon>
        <taxon>Sphingobacteriales</taxon>
        <taxon>Sphingobacteriaceae</taxon>
        <taxon>Mucilaginibacter</taxon>
    </lineage>
</organism>
<keyword evidence="2" id="KW-1133">Transmembrane helix</keyword>
<feature type="coiled-coil region" evidence="1">
    <location>
        <begin position="127"/>
        <end position="154"/>
    </location>
</feature>
<dbReference type="InterPro" id="IPR027383">
    <property type="entry name" value="Znf_put"/>
</dbReference>
<dbReference type="Gene3D" id="1.25.10.10">
    <property type="entry name" value="Leucine-rich Repeat Variant"/>
    <property type="match status" value="1"/>
</dbReference>
<gene>
    <name evidence="4" type="ORF">FSB76_05310</name>
</gene>
<dbReference type="InterPro" id="IPR041916">
    <property type="entry name" value="Anti_sigma_zinc_sf"/>
</dbReference>
<keyword evidence="1" id="KW-0175">Coiled coil</keyword>
<dbReference type="Proteomes" id="UP000321362">
    <property type="component" value="Chromosome"/>
</dbReference>
<evidence type="ECO:0000313" key="5">
    <source>
        <dbReference type="Proteomes" id="UP000321362"/>
    </source>
</evidence>
<protein>
    <submittedName>
        <fullName evidence="4">HEAT repeat domain-containing protein</fullName>
    </submittedName>
</protein>
<keyword evidence="5" id="KW-1185">Reference proteome</keyword>
<dbReference type="KEGG" id="mgk:FSB76_05310"/>
<dbReference type="Gene3D" id="1.10.10.1320">
    <property type="entry name" value="Anti-sigma factor, zinc-finger domain"/>
    <property type="match status" value="1"/>
</dbReference>
<dbReference type="SUPFAM" id="SSF48371">
    <property type="entry name" value="ARM repeat"/>
    <property type="match status" value="1"/>
</dbReference>
<dbReference type="InterPro" id="IPR016024">
    <property type="entry name" value="ARM-type_fold"/>
</dbReference>
<proteinExistence type="predicted"/>
<evidence type="ECO:0000259" key="3">
    <source>
        <dbReference type="Pfam" id="PF13490"/>
    </source>
</evidence>
<evidence type="ECO:0000256" key="1">
    <source>
        <dbReference type="SAM" id="Coils"/>
    </source>
</evidence>
<evidence type="ECO:0000256" key="2">
    <source>
        <dbReference type="SAM" id="Phobius"/>
    </source>
</evidence>
<name>A0A5B8VV56_9SPHI</name>
<accession>A0A5B8VV56</accession>
<feature type="transmembrane region" description="Helical" evidence="2">
    <location>
        <begin position="104"/>
        <end position="122"/>
    </location>
</feature>
<sequence>MKMNCAQYEEKFSGYISNELTAAGRDEFEKHVSGCQDCMQQLAEMQQVWALMGDIQAPEPGAHMELKFKAMLDTYKESVEENKPVFSIKEQFARLWQWQQRWPLAYSLVIVLVSFGAGYLAFRGSTAGKQDEQLKNLTSQVHELKQTMMLALLENPSASERIRGVSYTSEIKHADKEVIDALFATLNNDPNVNVRLSTLDALTHLAAHPEVRQGLIASIVQQDSPLLQSAIADVMLKLQEKKSVNSFKELLKQKGLNPGVKDKIKQTITQLI</sequence>
<feature type="domain" description="Putative zinc-finger" evidence="3">
    <location>
        <begin position="5"/>
        <end position="38"/>
    </location>
</feature>
<reference evidence="4 5" key="1">
    <citation type="journal article" date="2013" name="J. Microbiol.">
        <title>Mucilaginibacter ginsenosidivorax sp. nov., with ginsenoside converting activity isolated from sediment.</title>
        <authorList>
            <person name="Kim J.K."/>
            <person name="Choi T.E."/>
            <person name="Liu Q.M."/>
            <person name="Park H.Y."/>
            <person name="Yi T.H."/>
            <person name="Yoon M.H."/>
            <person name="Kim S.C."/>
            <person name="Im W.T."/>
        </authorList>
    </citation>
    <scope>NUCLEOTIDE SEQUENCE [LARGE SCALE GENOMIC DNA]</scope>
    <source>
        <strain evidence="4 5">KHI28</strain>
    </source>
</reference>
<keyword evidence="2" id="KW-0472">Membrane</keyword>
<dbReference type="AlphaFoldDB" id="A0A5B8VV56"/>
<evidence type="ECO:0000313" key="4">
    <source>
        <dbReference type="EMBL" id="QEC75390.1"/>
    </source>
</evidence>
<keyword evidence="2" id="KW-0812">Transmembrane</keyword>
<dbReference type="RefSeq" id="WP_147052539.1">
    <property type="nucleotide sequence ID" value="NZ_CP042437.1"/>
</dbReference>
<dbReference type="OrthoDB" id="978644at2"/>